<comment type="similarity">
    <text evidence="2">Belongs to the TAF11 family.</text>
</comment>
<protein>
    <submittedName>
        <fullName evidence="10">TAFII28-like protein</fullName>
    </submittedName>
</protein>
<comment type="caution">
    <text evidence="10">The sequence shown here is derived from an EMBL/GenBank/DDBJ whole genome shotgun (WGS) entry which is preliminary data.</text>
</comment>
<dbReference type="CDD" id="cd08048">
    <property type="entry name" value="HFD_TAF11"/>
    <property type="match status" value="1"/>
</dbReference>
<dbReference type="PANTHER" id="PTHR13218">
    <property type="entry name" value="TRANSCRIPTION INITIATION FACTOR TFIID SUBUNIT 11-RELATED"/>
    <property type="match status" value="1"/>
</dbReference>
<keyword evidence="4" id="KW-0010">Activator</keyword>
<proteinExistence type="inferred from homology"/>
<dbReference type="PANTHER" id="PTHR13218:SF8">
    <property type="entry name" value="TRANSCRIPTION INITIATION FACTOR TFIID SUBUNIT 11"/>
    <property type="match status" value="1"/>
</dbReference>
<dbReference type="OrthoDB" id="28335at2759"/>
<evidence type="ECO:0000313" key="10">
    <source>
        <dbReference type="EMBL" id="PWA87055.1"/>
    </source>
</evidence>
<evidence type="ECO:0000256" key="5">
    <source>
        <dbReference type="ARBA" id="ARBA00023163"/>
    </source>
</evidence>
<evidence type="ECO:0000259" key="9">
    <source>
        <dbReference type="Pfam" id="PF04719"/>
    </source>
</evidence>
<evidence type="ECO:0000256" key="7">
    <source>
        <dbReference type="ARBA" id="ARBA00058775"/>
    </source>
</evidence>
<reference evidence="10 11" key="1">
    <citation type="journal article" date="2018" name="Mol. Plant">
        <title>The genome of Artemisia annua provides insight into the evolution of Asteraceae family and artemisinin biosynthesis.</title>
        <authorList>
            <person name="Shen Q."/>
            <person name="Zhang L."/>
            <person name="Liao Z."/>
            <person name="Wang S."/>
            <person name="Yan T."/>
            <person name="Shi P."/>
            <person name="Liu M."/>
            <person name="Fu X."/>
            <person name="Pan Q."/>
            <person name="Wang Y."/>
            <person name="Lv Z."/>
            <person name="Lu X."/>
            <person name="Zhang F."/>
            <person name="Jiang W."/>
            <person name="Ma Y."/>
            <person name="Chen M."/>
            <person name="Hao X."/>
            <person name="Li L."/>
            <person name="Tang Y."/>
            <person name="Lv G."/>
            <person name="Zhou Y."/>
            <person name="Sun X."/>
            <person name="Brodelius P.E."/>
            <person name="Rose J.K.C."/>
            <person name="Tang K."/>
        </authorList>
    </citation>
    <scope>NUCLEOTIDE SEQUENCE [LARGE SCALE GENOMIC DNA]</scope>
    <source>
        <strain evidence="11">cv. Huhao1</strain>
        <tissue evidence="10">Leaf</tissue>
    </source>
</reference>
<sequence>MKLSKDPFEVAFEEVDDSPPDSPYTHGDNETQTLSAQPTIHSERYGVENSMHPSNQPKARVRAILSQFTEEQMSRYESFRRSGFQKANMKRLLASITGSAKISMPMTIVVSGIAKIFVGELVETAKMIMTERNETGPIRPCHIREAYRRLKLEGKIPKKSLPRLFH</sequence>
<evidence type="ECO:0000256" key="2">
    <source>
        <dbReference type="ARBA" id="ARBA00009788"/>
    </source>
</evidence>
<dbReference type="GO" id="GO:0016251">
    <property type="term" value="F:RNA polymerase II general transcription initiation factor activity"/>
    <property type="evidence" value="ECO:0007669"/>
    <property type="project" value="TreeGrafter"/>
</dbReference>
<dbReference type="SUPFAM" id="SSF47113">
    <property type="entry name" value="Histone-fold"/>
    <property type="match status" value="1"/>
</dbReference>
<name>A0A2U1PMS4_ARTAN</name>
<evidence type="ECO:0000256" key="6">
    <source>
        <dbReference type="ARBA" id="ARBA00023242"/>
    </source>
</evidence>
<feature type="domain" description="TAFII28-like protein" evidence="9">
    <location>
        <begin position="64"/>
        <end position="149"/>
    </location>
</feature>
<comment type="subcellular location">
    <subcellularLocation>
        <location evidence="1">Nucleus</location>
    </subcellularLocation>
</comment>
<organism evidence="10 11">
    <name type="scientific">Artemisia annua</name>
    <name type="common">Sweet wormwood</name>
    <dbReference type="NCBI Taxonomy" id="35608"/>
    <lineage>
        <taxon>Eukaryota</taxon>
        <taxon>Viridiplantae</taxon>
        <taxon>Streptophyta</taxon>
        <taxon>Embryophyta</taxon>
        <taxon>Tracheophyta</taxon>
        <taxon>Spermatophyta</taxon>
        <taxon>Magnoliopsida</taxon>
        <taxon>eudicotyledons</taxon>
        <taxon>Gunneridae</taxon>
        <taxon>Pentapetalae</taxon>
        <taxon>asterids</taxon>
        <taxon>campanulids</taxon>
        <taxon>Asterales</taxon>
        <taxon>Asteraceae</taxon>
        <taxon>Asteroideae</taxon>
        <taxon>Anthemideae</taxon>
        <taxon>Artemisiinae</taxon>
        <taxon>Artemisia</taxon>
    </lineage>
</organism>
<dbReference type="Pfam" id="PF04719">
    <property type="entry name" value="TAFII28"/>
    <property type="match status" value="1"/>
</dbReference>
<keyword evidence="3" id="KW-0805">Transcription regulation</keyword>
<accession>A0A2U1PMS4</accession>
<dbReference type="GO" id="GO:0005669">
    <property type="term" value="C:transcription factor TFIID complex"/>
    <property type="evidence" value="ECO:0007669"/>
    <property type="project" value="InterPro"/>
</dbReference>
<dbReference type="Proteomes" id="UP000245207">
    <property type="component" value="Unassembled WGS sequence"/>
</dbReference>
<gene>
    <name evidence="10" type="ORF">CTI12_AA136290</name>
</gene>
<keyword evidence="5" id="KW-0804">Transcription</keyword>
<dbReference type="InterPro" id="IPR009072">
    <property type="entry name" value="Histone-fold"/>
</dbReference>
<feature type="region of interest" description="Disordered" evidence="8">
    <location>
        <begin position="1"/>
        <end position="37"/>
    </location>
</feature>
<dbReference type="EMBL" id="PKPP01000955">
    <property type="protein sequence ID" value="PWA87055.1"/>
    <property type="molecule type" value="Genomic_DNA"/>
</dbReference>
<evidence type="ECO:0000256" key="3">
    <source>
        <dbReference type="ARBA" id="ARBA00023015"/>
    </source>
</evidence>
<evidence type="ECO:0000256" key="4">
    <source>
        <dbReference type="ARBA" id="ARBA00023159"/>
    </source>
</evidence>
<dbReference type="InterPro" id="IPR006809">
    <property type="entry name" value="TAFII28_dom"/>
</dbReference>
<evidence type="ECO:0000256" key="1">
    <source>
        <dbReference type="ARBA" id="ARBA00004123"/>
    </source>
</evidence>
<evidence type="ECO:0000256" key="8">
    <source>
        <dbReference type="SAM" id="MobiDB-lite"/>
    </source>
</evidence>
<dbReference type="GO" id="GO:0046982">
    <property type="term" value="F:protein heterodimerization activity"/>
    <property type="evidence" value="ECO:0007669"/>
    <property type="project" value="InterPro"/>
</dbReference>
<keyword evidence="6" id="KW-0539">Nucleus</keyword>
<keyword evidence="11" id="KW-1185">Reference proteome</keyword>
<dbReference type="Gene3D" id="1.10.20.10">
    <property type="entry name" value="Histone, subunit A"/>
    <property type="match status" value="1"/>
</dbReference>
<evidence type="ECO:0000313" key="11">
    <source>
        <dbReference type="Proteomes" id="UP000245207"/>
    </source>
</evidence>
<comment type="function">
    <text evidence="7">TAFs are components of the transcription factor IID (TFIID) complex that is essential for mediating regulation of RNA polymerase transcription.</text>
</comment>
<dbReference type="STRING" id="35608.A0A2U1PMS4"/>
<dbReference type="FunFam" id="1.10.20.10:FF:000055">
    <property type="entry name" value="Transcription initiation factor TFIID subunit 11"/>
    <property type="match status" value="1"/>
</dbReference>
<dbReference type="AlphaFoldDB" id="A0A2U1PMS4"/>
<dbReference type="GO" id="GO:0051123">
    <property type="term" value="P:RNA polymerase II preinitiation complex assembly"/>
    <property type="evidence" value="ECO:0007669"/>
    <property type="project" value="InterPro"/>
</dbReference>
<dbReference type="InterPro" id="IPR045127">
    <property type="entry name" value="TAF11-like"/>
</dbReference>